<evidence type="ECO:0000313" key="3">
    <source>
        <dbReference type="Proteomes" id="UP000452235"/>
    </source>
</evidence>
<dbReference type="PANTHER" id="PTHR40633">
    <property type="entry name" value="MATRIX PROTEIN, PUTATIVE (AFU_ORTHOLOGUE AFUA_8G05410)-RELATED"/>
    <property type="match status" value="1"/>
</dbReference>
<dbReference type="VEuPathDB" id="FungiDB:ATEG_04775"/>
<sequence>MYCLRTLFTVGACLAYASLINALAFTNWPALVISGEPVTIAWAGGDPAAATTLTLRKGESANLHEIKVLATAATGGTFSWTPDESLEEGNDYAFEIKQTDEVNYSGYFTLAHSRNQMPASVGPAPARFDPHSPQFDTSPKDAFGTHVIQGNDAESVTMTSVRQTPTVVDISSEKNNIAQAQMNRAAVRDLPIEMALGAVAVLAPLFV</sequence>
<dbReference type="InterPro" id="IPR052982">
    <property type="entry name" value="SRP1/TIP1-like"/>
</dbReference>
<keyword evidence="1" id="KW-0732">Signal</keyword>
<evidence type="ECO:0000313" key="2">
    <source>
        <dbReference type="EMBL" id="GFF15647.1"/>
    </source>
</evidence>
<accession>A0A5M3YQH8</accession>
<dbReference type="Proteomes" id="UP000452235">
    <property type="component" value="Unassembled WGS sequence"/>
</dbReference>
<evidence type="ECO:0000256" key="1">
    <source>
        <dbReference type="ARBA" id="ARBA00022729"/>
    </source>
</evidence>
<dbReference type="Pfam" id="PF10342">
    <property type="entry name" value="Kre9_KNH"/>
    <property type="match status" value="1"/>
</dbReference>
<protein>
    <submittedName>
        <fullName evidence="2">Extracellular matrix protein</fullName>
    </submittedName>
</protein>
<dbReference type="AlphaFoldDB" id="A0A5M3YQH8"/>
<comment type="caution">
    <text evidence="2">The sequence shown here is derived from an EMBL/GenBank/DDBJ whole genome shotgun (WGS) entry which is preliminary data.</text>
</comment>
<dbReference type="InterPro" id="IPR018466">
    <property type="entry name" value="Kre9/Knh1-like_N"/>
</dbReference>
<dbReference type="PANTHER" id="PTHR40633:SF6">
    <property type="entry name" value="MATRIX PROTEIN, PUTATIVE (AFU_ORTHOLOGUE AFUA_8G05410)-RELATED"/>
    <property type="match status" value="1"/>
</dbReference>
<dbReference type="OrthoDB" id="5589325at2759"/>
<reference evidence="2 3" key="1">
    <citation type="submission" date="2020-01" db="EMBL/GenBank/DDBJ databases">
        <title>Aspergillus terreus IFO 6365 whole genome shotgun sequence.</title>
        <authorList>
            <person name="Kanamasa S."/>
            <person name="Takahashi H."/>
        </authorList>
    </citation>
    <scope>NUCLEOTIDE SEQUENCE [LARGE SCALE GENOMIC DNA]</scope>
    <source>
        <strain evidence="2 3">IFO 6365</strain>
    </source>
</reference>
<dbReference type="EMBL" id="BLJY01000004">
    <property type="protein sequence ID" value="GFF15647.1"/>
    <property type="molecule type" value="Genomic_DNA"/>
</dbReference>
<proteinExistence type="predicted"/>
<gene>
    <name evidence="2" type="ORF">ATEIFO6365_0004076600</name>
</gene>
<organism evidence="2 3">
    <name type="scientific">Aspergillus terreus</name>
    <dbReference type="NCBI Taxonomy" id="33178"/>
    <lineage>
        <taxon>Eukaryota</taxon>
        <taxon>Fungi</taxon>
        <taxon>Dikarya</taxon>
        <taxon>Ascomycota</taxon>
        <taxon>Pezizomycotina</taxon>
        <taxon>Eurotiomycetes</taxon>
        <taxon>Eurotiomycetidae</taxon>
        <taxon>Eurotiales</taxon>
        <taxon>Aspergillaceae</taxon>
        <taxon>Aspergillus</taxon>
        <taxon>Aspergillus subgen. Circumdati</taxon>
    </lineage>
</organism>
<keyword evidence="3" id="KW-1185">Reference proteome</keyword>
<name>A0A5M3YQH8_ASPTE</name>